<dbReference type="Proteomes" id="UP000515663">
    <property type="component" value="Chromosome"/>
</dbReference>
<dbReference type="PANTHER" id="PTHR45677:SF8">
    <property type="entry name" value="CYSTEINE SULFINIC ACID DECARBOXYLASE"/>
    <property type="match status" value="1"/>
</dbReference>
<dbReference type="InterPro" id="IPR015424">
    <property type="entry name" value="PyrdxlP-dep_Trfase"/>
</dbReference>
<evidence type="ECO:0000313" key="9">
    <source>
        <dbReference type="Proteomes" id="UP000515663"/>
    </source>
</evidence>
<dbReference type="Gene3D" id="3.40.640.10">
    <property type="entry name" value="Type I PLP-dependent aspartate aminotransferase-like (Major domain)"/>
    <property type="match status" value="1"/>
</dbReference>
<dbReference type="InterPro" id="IPR015422">
    <property type="entry name" value="PyrdxlP-dep_Trfase_small"/>
</dbReference>
<feature type="modified residue" description="N6-(pyridoxal phosphate)lysine" evidence="6">
    <location>
        <position position="314"/>
    </location>
</feature>
<accession>A0A7D7LWD8</accession>
<keyword evidence="4 6" id="KW-0663">Pyridoxal phosphate</keyword>
<proteinExistence type="inferred from homology"/>
<dbReference type="PANTHER" id="PTHR45677">
    <property type="entry name" value="GLUTAMATE DECARBOXYLASE-RELATED"/>
    <property type="match status" value="1"/>
</dbReference>
<keyword evidence="9" id="KW-1185">Reference proteome</keyword>
<dbReference type="InterPro" id="IPR002129">
    <property type="entry name" value="PyrdxlP-dep_de-COase"/>
</dbReference>
<dbReference type="InterPro" id="IPR015421">
    <property type="entry name" value="PyrdxlP-dep_Trfase_major"/>
</dbReference>
<dbReference type="GO" id="GO:0005737">
    <property type="term" value="C:cytoplasm"/>
    <property type="evidence" value="ECO:0007669"/>
    <property type="project" value="TreeGrafter"/>
</dbReference>
<dbReference type="GO" id="GO:0004058">
    <property type="term" value="F:aromatic-L-amino-acid decarboxylase activity"/>
    <property type="evidence" value="ECO:0007669"/>
    <property type="project" value="UniProtKB-ARBA"/>
</dbReference>
<dbReference type="Pfam" id="PF00282">
    <property type="entry name" value="Pyridoxal_deC"/>
    <property type="match status" value="1"/>
</dbReference>
<dbReference type="KEGG" id="gji:H1R19_02625"/>
<dbReference type="EMBL" id="CP059491">
    <property type="protein sequence ID" value="QMT02095.1"/>
    <property type="molecule type" value="Genomic_DNA"/>
</dbReference>
<evidence type="ECO:0000256" key="6">
    <source>
        <dbReference type="PIRSR" id="PIRSR602129-50"/>
    </source>
</evidence>
<evidence type="ECO:0000256" key="1">
    <source>
        <dbReference type="ARBA" id="ARBA00001933"/>
    </source>
</evidence>
<dbReference type="AlphaFoldDB" id="A0A7D7LWD8"/>
<evidence type="ECO:0000256" key="4">
    <source>
        <dbReference type="ARBA" id="ARBA00022898"/>
    </source>
</evidence>
<dbReference type="GO" id="GO:0008483">
    <property type="term" value="F:transaminase activity"/>
    <property type="evidence" value="ECO:0007669"/>
    <property type="project" value="UniProtKB-KW"/>
</dbReference>
<reference evidence="9" key="1">
    <citation type="submission" date="2020-07" db="EMBL/GenBank/DDBJ databases">
        <title>novel species isolated from the respiratory tract of Marmot.</title>
        <authorList>
            <person name="Zhang G."/>
        </authorList>
    </citation>
    <scope>NUCLEOTIDE SEQUENCE [LARGE SCALE GENOMIC DNA]</scope>
    <source>
        <strain evidence="9">686</strain>
    </source>
</reference>
<keyword evidence="8" id="KW-0808">Transferase</keyword>
<evidence type="ECO:0000256" key="7">
    <source>
        <dbReference type="RuleBase" id="RU000382"/>
    </source>
</evidence>
<dbReference type="SUPFAM" id="SSF53383">
    <property type="entry name" value="PLP-dependent transferases"/>
    <property type="match status" value="1"/>
</dbReference>
<gene>
    <name evidence="8" type="ORF">H1R19_02625</name>
</gene>
<organism evidence="8 9">
    <name type="scientific">Gordonia jinghuaiqii</name>
    <dbReference type="NCBI Taxonomy" id="2758710"/>
    <lineage>
        <taxon>Bacteria</taxon>
        <taxon>Bacillati</taxon>
        <taxon>Actinomycetota</taxon>
        <taxon>Actinomycetes</taxon>
        <taxon>Mycobacteriales</taxon>
        <taxon>Gordoniaceae</taxon>
        <taxon>Gordonia</taxon>
    </lineage>
</organism>
<protein>
    <submittedName>
        <fullName evidence="8">DegT/DnrJ/EryC1/StrS family aminotransferase</fullName>
    </submittedName>
</protein>
<evidence type="ECO:0000313" key="8">
    <source>
        <dbReference type="EMBL" id="QMT02095.1"/>
    </source>
</evidence>
<name>A0A7D7LWD8_9ACTN</name>
<keyword evidence="8" id="KW-0032">Aminotransferase</keyword>
<comment type="similarity">
    <text evidence="2 7">Belongs to the group II decarboxylase family.</text>
</comment>
<sequence length="519" mass="55173">MIEDRQSTWGASRFARPGGGWADVGRSLAEAAAAVTEHHHGAPLPPGDPVAVLAAVTALLGPHGVPESGIGESEALTRLAHLVAEYGLDLTHPMAAAHLQPAPLSVAVAADALASATNASLDTYDSGPATLALETWTVQSLARMAGFGERAGGVFSPGGSISNLLALMIARDHTAARRGIDVRHDGVGALRRPVVFCSRVAHFSVHRACAALGLGESAVIPVDVDSQHRMIPEALEAAIRDAGAATPLAIVATAGTTDFGTVDPLPEIADIAERHEIWLHVDAAYGFGALFSDRLAGLLTGIDRADSVTLDLHKVGWQPAAASVMLLSDANRFVSLNRSVAYLNPDDDVEAGYNGLLGQTLQTTRRPDVLKVAATLLAYGRNTLGEMLEQCNDLAVYAEQRIATELQLELIAPVSLTTIVFRYRCADLDAVNGELRRRLITDGKALIGRTQVRVPGEDEPQTCLKLTLLNPETSESDIDELFDELLRVALEVESEGTATQGDTVQREEMLREEMMRVPE</sequence>
<dbReference type="GO" id="GO:0030170">
    <property type="term" value="F:pyridoxal phosphate binding"/>
    <property type="evidence" value="ECO:0007669"/>
    <property type="project" value="InterPro"/>
</dbReference>
<dbReference type="Gene3D" id="3.90.1150.10">
    <property type="entry name" value="Aspartate Aminotransferase, domain 1"/>
    <property type="match status" value="1"/>
</dbReference>
<evidence type="ECO:0000256" key="2">
    <source>
        <dbReference type="ARBA" id="ARBA00009533"/>
    </source>
</evidence>
<keyword evidence="3" id="KW-0210">Decarboxylase</keyword>
<dbReference type="GO" id="GO:0019752">
    <property type="term" value="P:carboxylic acid metabolic process"/>
    <property type="evidence" value="ECO:0007669"/>
    <property type="project" value="InterPro"/>
</dbReference>
<comment type="cofactor">
    <cofactor evidence="1 6 7">
        <name>pyridoxal 5'-phosphate</name>
        <dbReference type="ChEBI" id="CHEBI:597326"/>
    </cofactor>
</comment>
<keyword evidence="5 7" id="KW-0456">Lyase</keyword>
<evidence type="ECO:0000256" key="3">
    <source>
        <dbReference type="ARBA" id="ARBA00022793"/>
    </source>
</evidence>
<evidence type="ECO:0000256" key="5">
    <source>
        <dbReference type="ARBA" id="ARBA00023239"/>
    </source>
</evidence>